<dbReference type="InterPro" id="IPR013324">
    <property type="entry name" value="RNA_pol_sigma_r3/r4-like"/>
</dbReference>
<dbReference type="InterPro" id="IPR039425">
    <property type="entry name" value="RNA_pol_sigma-70-like"/>
</dbReference>
<dbReference type="Gene3D" id="1.10.10.10">
    <property type="entry name" value="Winged helix-like DNA-binding domain superfamily/Winged helix DNA-binding domain"/>
    <property type="match status" value="1"/>
</dbReference>
<comment type="similarity">
    <text evidence="1">Belongs to the sigma-70 factor family. ECF subfamily.</text>
</comment>
<comment type="caution">
    <text evidence="7">The sequence shown here is derived from an EMBL/GenBank/DDBJ whole genome shotgun (WGS) entry which is preliminary data.</text>
</comment>
<evidence type="ECO:0000256" key="1">
    <source>
        <dbReference type="ARBA" id="ARBA00010641"/>
    </source>
</evidence>
<dbReference type="SUPFAM" id="SSF88659">
    <property type="entry name" value="Sigma3 and sigma4 domains of RNA polymerase sigma factors"/>
    <property type="match status" value="1"/>
</dbReference>
<sequence>MQEAANQDRNLVDRIRSGDAEAETELVTQFSRGVGLMLLKHTGDVQVAHDLSQETFVVALRRLRAGELRRDDRLGAFIRQIAVNLSIQHFRREKRFVHSADGIIQPQVALKDRTEEKLDRSMTRELLVDVLDQLSMPRDRELLRRFYLNDEDKESICQDLGLSAQHFDRVLYRARQRMRELIEQQKGLRSLLFGGLLDG</sequence>
<dbReference type="GO" id="GO:0003677">
    <property type="term" value="F:DNA binding"/>
    <property type="evidence" value="ECO:0007669"/>
    <property type="project" value="UniProtKB-KW"/>
</dbReference>
<dbReference type="Pfam" id="PF04542">
    <property type="entry name" value="Sigma70_r2"/>
    <property type="match status" value="1"/>
</dbReference>
<dbReference type="GO" id="GO:0016987">
    <property type="term" value="F:sigma factor activity"/>
    <property type="evidence" value="ECO:0007669"/>
    <property type="project" value="UniProtKB-KW"/>
</dbReference>
<keyword evidence="4" id="KW-0238">DNA-binding</keyword>
<proteinExistence type="inferred from homology"/>
<accession>A0AAW9RDZ4</accession>
<evidence type="ECO:0000313" key="7">
    <source>
        <dbReference type="EMBL" id="MEJ8566001.1"/>
    </source>
</evidence>
<keyword evidence="3" id="KW-0731">Sigma factor</keyword>
<dbReference type="InterPro" id="IPR014284">
    <property type="entry name" value="RNA_pol_sigma-70_dom"/>
</dbReference>
<organism evidence="7 8">
    <name type="scientific">Elongatibacter sediminis</name>
    <dbReference type="NCBI Taxonomy" id="3119006"/>
    <lineage>
        <taxon>Bacteria</taxon>
        <taxon>Pseudomonadati</taxon>
        <taxon>Pseudomonadota</taxon>
        <taxon>Gammaproteobacteria</taxon>
        <taxon>Chromatiales</taxon>
        <taxon>Wenzhouxiangellaceae</taxon>
        <taxon>Elongatibacter</taxon>
    </lineage>
</organism>
<dbReference type="PANTHER" id="PTHR43133">
    <property type="entry name" value="RNA POLYMERASE ECF-TYPE SIGMA FACTO"/>
    <property type="match status" value="1"/>
</dbReference>
<dbReference type="Gene3D" id="1.10.1740.10">
    <property type="match status" value="1"/>
</dbReference>
<dbReference type="SUPFAM" id="SSF88946">
    <property type="entry name" value="Sigma2 domain of RNA polymerase sigma factors"/>
    <property type="match status" value="1"/>
</dbReference>
<dbReference type="InterPro" id="IPR013325">
    <property type="entry name" value="RNA_pol_sigma_r2"/>
</dbReference>
<evidence type="ECO:0000259" key="6">
    <source>
        <dbReference type="Pfam" id="PF04542"/>
    </source>
</evidence>
<evidence type="ECO:0000256" key="2">
    <source>
        <dbReference type="ARBA" id="ARBA00023015"/>
    </source>
</evidence>
<evidence type="ECO:0000256" key="4">
    <source>
        <dbReference type="ARBA" id="ARBA00023125"/>
    </source>
</evidence>
<name>A0AAW9RDZ4_9GAMM</name>
<reference evidence="7 8" key="1">
    <citation type="submission" date="2024-02" db="EMBL/GenBank/DDBJ databases">
        <title>A novel Wenzhouxiangellaceae bacterium, isolated from coastal sediments.</title>
        <authorList>
            <person name="Du Z.-J."/>
            <person name="Ye Y.-Q."/>
            <person name="Zhang X.-Y."/>
        </authorList>
    </citation>
    <scope>NUCLEOTIDE SEQUENCE [LARGE SCALE GENOMIC DNA]</scope>
    <source>
        <strain evidence="7 8">CH-27</strain>
    </source>
</reference>
<keyword evidence="5" id="KW-0804">Transcription</keyword>
<dbReference type="InterPro" id="IPR036388">
    <property type="entry name" value="WH-like_DNA-bd_sf"/>
</dbReference>
<dbReference type="GO" id="GO:0006352">
    <property type="term" value="P:DNA-templated transcription initiation"/>
    <property type="evidence" value="ECO:0007669"/>
    <property type="project" value="InterPro"/>
</dbReference>
<dbReference type="NCBIfam" id="TIGR02937">
    <property type="entry name" value="sigma70-ECF"/>
    <property type="match status" value="1"/>
</dbReference>
<dbReference type="EMBL" id="JAZHOG010000001">
    <property type="protein sequence ID" value="MEJ8566001.1"/>
    <property type="molecule type" value="Genomic_DNA"/>
</dbReference>
<protein>
    <submittedName>
        <fullName evidence="7">Sigma-70 family RNA polymerase sigma factor</fullName>
    </submittedName>
</protein>
<evidence type="ECO:0000256" key="5">
    <source>
        <dbReference type="ARBA" id="ARBA00023163"/>
    </source>
</evidence>
<keyword evidence="2" id="KW-0805">Transcription regulation</keyword>
<dbReference type="Proteomes" id="UP001359886">
    <property type="component" value="Unassembled WGS sequence"/>
</dbReference>
<dbReference type="InterPro" id="IPR007627">
    <property type="entry name" value="RNA_pol_sigma70_r2"/>
</dbReference>
<evidence type="ECO:0000313" key="8">
    <source>
        <dbReference type="Proteomes" id="UP001359886"/>
    </source>
</evidence>
<dbReference type="RefSeq" id="WP_354693325.1">
    <property type="nucleotide sequence ID" value="NZ_JAZHOG010000001.1"/>
</dbReference>
<feature type="domain" description="RNA polymerase sigma-70 region 2" evidence="6">
    <location>
        <begin position="34"/>
        <end position="95"/>
    </location>
</feature>
<keyword evidence="8" id="KW-1185">Reference proteome</keyword>
<gene>
    <name evidence="7" type="ORF">V3330_00075</name>
</gene>
<dbReference type="AlphaFoldDB" id="A0AAW9RDZ4"/>
<evidence type="ECO:0000256" key="3">
    <source>
        <dbReference type="ARBA" id="ARBA00023082"/>
    </source>
</evidence>
<dbReference type="PANTHER" id="PTHR43133:SF8">
    <property type="entry name" value="RNA POLYMERASE SIGMA FACTOR HI_1459-RELATED"/>
    <property type="match status" value="1"/>
</dbReference>